<dbReference type="EMBL" id="JAENHL010000004">
    <property type="protein sequence ID" value="MBK1865521.1"/>
    <property type="molecule type" value="Genomic_DNA"/>
</dbReference>
<evidence type="ECO:0000313" key="2">
    <source>
        <dbReference type="Proteomes" id="UP000616151"/>
    </source>
</evidence>
<name>A0ACC5QZ92_9HYPH</name>
<gene>
    <name evidence="1" type="ORF">JHL16_04095</name>
</gene>
<sequence length="696" mass="74450">MAAKQDIRLAADIGGTFTDIVLETPGRRYSCKVLTTTASPELGVLDGIGIVLADAKLEPKAVDVFIHGTTLATNALIERKGAKTAFITTEGFRDVLETGYEKRFDHYDLMIDKPAPLVPRTRRYMLRERLAANGDVLVPLDESAIPALVKQLKADQVGAVAIGFLHAYAHDAHEKRVRDLLQPHLGDVTICLSSEVTPEIREYERFSTTCANAYVRPLMAGYLMRLRDELSRRGFRAPLFLMMSGGGLTTLETAARFPIRLVESGPAGGAILASTIARQLALDEVLSFDMGGTTAKICLLSDGEPERARKFEIARAYRDMKGSGWPVRIPVIEMVEIGAGGGSIARVDKLGRITVGPDSAGSTPGPVCYGRGGSEPAVTDANVALGKIDPAYFAGGKMALDEAGAKAALQKAIGDPLKLDGIWPAAGVTEIVEENMANAARVHAIERGKDIGACTMIAFGGAAPLHACPLAEKLGVSRIIVPSGAGVGSAIGFLQAPIAYEITRSAALNVEKFDAAKANALLKAMERDARAVVTPAIGKEKLRVIRIADFRYVGQGHEIRVTLPDGALKASDGPKLRQAFEKLYKVLYGLIIPNMEIEAVTWSVTVASTPPKVARAGKPKAAKAPSPRKQRQVYDQALGKTVSMPVYWRFDMKPGARIKGPAIIAENETSTLVGAHFQAQLDSLGYIVLEKVKGGR</sequence>
<dbReference type="Proteomes" id="UP000616151">
    <property type="component" value="Unassembled WGS sequence"/>
</dbReference>
<proteinExistence type="predicted"/>
<evidence type="ECO:0000313" key="1">
    <source>
        <dbReference type="EMBL" id="MBK1865521.1"/>
    </source>
</evidence>
<organism evidence="1 2">
    <name type="scientific">Taklimakanibacter albus</name>
    <dbReference type="NCBI Taxonomy" id="2800327"/>
    <lineage>
        <taxon>Bacteria</taxon>
        <taxon>Pseudomonadati</taxon>
        <taxon>Pseudomonadota</taxon>
        <taxon>Alphaproteobacteria</taxon>
        <taxon>Hyphomicrobiales</taxon>
        <taxon>Aestuariivirgaceae</taxon>
        <taxon>Taklimakanibacter</taxon>
    </lineage>
</organism>
<keyword evidence="2" id="KW-1185">Reference proteome</keyword>
<accession>A0ACC5QZ92</accession>
<protein>
    <submittedName>
        <fullName evidence="1">Hydantoinase/oxoprolinase family protein</fullName>
    </submittedName>
</protein>
<reference evidence="1" key="1">
    <citation type="submission" date="2021-01" db="EMBL/GenBank/DDBJ databases">
        <authorList>
            <person name="Sun Q."/>
        </authorList>
    </citation>
    <scope>NUCLEOTIDE SEQUENCE</scope>
    <source>
        <strain evidence="1">YIM B02566</strain>
    </source>
</reference>
<comment type="caution">
    <text evidence="1">The sequence shown here is derived from an EMBL/GenBank/DDBJ whole genome shotgun (WGS) entry which is preliminary data.</text>
</comment>